<organism evidence="12 13">
    <name type="scientific">Anaerosacchariphilus polymeriproducens</name>
    <dbReference type="NCBI Taxonomy" id="1812858"/>
    <lineage>
        <taxon>Bacteria</taxon>
        <taxon>Bacillati</taxon>
        <taxon>Bacillota</taxon>
        <taxon>Clostridia</taxon>
        <taxon>Lachnospirales</taxon>
        <taxon>Lachnospiraceae</taxon>
        <taxon>Anaerosacchariphilus</taxon>
    </lineage>
</organism>
<dbReference type="GO" id="GO:0032259">
    <property type="term" value="P:methylation"/>
    <property type="evidence" value="ECO:0007669"/>
    <property type="project" value="UniProtKB-KW"/>
</dbReference>
<evidence type="ECO:0000256" key="7">
    <source>
        <dbReference type="ARBA" id="ARBA00023204"/>
    </source>
</evidence>
<keyword evidence="3 9" id="KW-0963">Cytoplasm</keyword>
<keyword evidence="5 9" id="KW-0808">Transferase</keyword>
<comment type="similarity">
    <text evidence="2 9">Belongs to the MGMT family.</text>
</comment>
<feature type="domain" description="Methylated-DNA-[protein]-cysteine S-methyltransferase DNA binding" evidence="10">
    <location>
        <begin position="75"/>
        <end position="154"/>
    </location>
</feature>
<comment type="subcellular location">
    <subcellularLocation>
        <location evidence="9">Cytoplasm</location>
    </subcellularLocation>
</comment>
<sequence length="155" mass="17499">MKIDKYCYVYKEKIGEITIGSDGEFITKLLFGNHADLFLNTKEIPLIEKTACQLKEYLNGNSELVQVPIKLRGTNFQMKVWNVLKQIPYGQTRSYKEIAMMIDNPKACRAVGMANNRNPIPIIIPCHRVIGSDGSLVGYGGGMRLKQYLLNLEGK</sequence>
<evidence type="ECO:0000256" key="6">
    <source>
        <dbReference type="ARBA" id="ARBA00022763"/>
    </source>
</evidence>
<comment type="caution">
    <text evidence="12">The sequence shown here is derived from an EMBL/GenBank/DDBJ whole genome shotgun (WGS) entry which is preliminary data.</text>
</comment>
<dbReference type="PANTHER" id="PTHR10815:SF5">
    <property type="entry name" value="METHYLATED-DNA--PROTEIN-CYSTEINE METHYLTRANSFERASE"/>
    <property type="match status" value="1"/>
</dbReference>
<dbReference type="NCBIfam" id="TIGR00589">
    <property type="entry name" value="ogt"/>
    <property type="match status" value="1"/>
</dbReference>
<dbReference type="EC" id="2.1.1.63" evidence="9"/>
<dbReference type="FunFam" id="1.10.10.10:FF:000214">
    <property type="entry name" value="Methylated-DNA--protein-cysteine methyltransferase"/>
    <property type="match status" value="1"/>
</dbReference>
<dbReference type="AlphaFoldDB" id="A0A371AQX4"/>
<keyword evidence="13" id="KW-1185">Reference proteome</keyword>
<dbReference type="Proteomes" id="UP000255036">
    <property type="component" value="Unassembled WGS sequence"/>
</dbReference>
<reference evidence="12 13" key="1">
    <citation type="submission" date="2018-07" db="EMBL/GenBank/DDBJ databases">
        <title>Anaerosacharophilus polymeroproducens gen. nov. sp. nov., an anaerobic bacterium isolated from salt field.</title>
        <authorList>
            <person name="Kim W."/>
            <person name="Yang S.-H."/>
            <person name="Oh J."/>
            <person name="Lee J.-H."/>
            <person name="Kwon K.K."/>
        </authorList>
    </citation>
    <scope>NUCLEOTIDE SEQUENCE [LARGE SCALE GENOMIC DNA]</scope>
    <source>
        <strain evidence="12 13">MCWD5</strain>
    </source>
</reference>
<evidence type="ECO:0000256" key="2">
    <source>
        <dbReference type="ARBA" id="ARBA00008711"/>
    </source>
</evidence>
<accession>A0A371AQX4</accession>
<dbReference type="EMBL" id="QRCT01000050">
    <property type="protein sequence ID" value="RDU21981.1"/>
    <property type="molecule type" value="Genomic_DNA"/>
</dbReference>
<comment type="catalytic activity">
    <reaction evidence="8 9">
        <text>a 6-O-methyl-2'-deoxyguanosine in DNA + L-cysteinyl-[protein] = S-methyl-L-cysteinyl-[protein] + a 2'-deoxyguanosine in DNA</text>
        <dbReference type="Rhea" id="RHEA:24000"/>
        <dbReference type="Rhea" id="RHEA-COMP:10131"/>
        <dbReference type="Rhea" id="RHEA-COMP:10132"/>
        <dbReference type="Rhea" id="RHEA-COMP:11367"/>
        <dbReference type="Rhea" id="RHEA-COMP:11368"/>
        <dbReference type="ChEBI" id="CHEBI:29950"/>
        <dbReference type="ChEBI" id="CHEBI:82612"/>
        <dbReference type="ChEBI" id="CHEBI:85445"/>
        <dbReference type="ChEBI" id="CHEBI:85448"/>
        <dbReference type="EC" id="2.1.1.63"/>
    </reaction>
</comment>
<proteinExistence type="inferred from homology"/>
<keyword evidence="7 9" id="KW-0234">DNA repair</keyword>
<dbReference type="Pfam" id="PF02870">
    <property type="entry name" value="Methyltransf_1N"/>
    <property type="match status" value="1"/>
</dbReference>
<evidence type="ECO:0000256" key="4">
    <source>
        <dbReference type="ARBA" id="ARBA00022603"/>
    </source>
</evidence>
<dbReference type="GO" id="GO:0006307">
    <property type="term" value="P:DNA alkylation repair"/>
    <property type="evidence" value="ECO:0007669"/>
    <property type="project" value="UniProtKB-UniRule"/>
</dbReference>
<keyword evidence="4 9" id="KW-0489">Methyltransferase</keyword>
<dbReference type="HAMAP" id="MF_00772">
    <property type="entry name" value="OGT"/>
    <property type="match status" value="1"/>
</dbReference>
<evidence type="ECO:0000256" key="5">
    <source>
        <dbReference type="ARBA" id="ARBA00022679"/>
    </source>
</evidence>
<dbReference type="GO" id="GO:0005737">
    <property type="term" value="C:cytoplasm"/>
    <property type="evidence" value="ECO:0007669"/>
    <property type="project" value="UniProtKB-SubCell"/>
</dbReference>
<evidence type="ECO:0000313" key="13">
    <source>
        <dbReference type="Proteomes" id="UP000255036"/>
    </source>
</evidence>
<evidence type="ECO:0000259" key="10">
    <source>
        <dbReference type="Pfam" id="PF01035"/>
    </source>
</evidence>
<evidence type="ECO:0000259" key="11">
    <source>
        <dbReference type="Pfam" id="PF02870"/>
    </source>
</evidence>
<dbReference type="InterPro" id="IPR001497">
    <property type="entry name" value="MethylDNA_cys_MeTrfase_AS"/>
</dbReference>
<dbReference type="SUPFAM" id="SSF53155">
    <property type="entry name" value="Methylated DNA-protein cysteine methyltransferase domain"/>
    <property type="match status" value="1"/>
</dbReference>
<evidence type="ECO:0000256" key="3">
    <source>
        <dbReference type="ARBA" id="ARBA00022490"/>
    </source>
</evidence>
<evidence type="ECO:0000313" key="12">
    <source>
        <dbReference type="EMBL" id="RDU21981.1"/>
    </source>
</evidence>
<dbReference type="Pfam" id="PF01035">
    <property type="entry name" value="DNA_binding_1"/>
    <property type="match status" value="1"/>
</dbReference>
<comment type="miscellaneous">
    <text evidence="9">This enzyme catalyzes only one turnover and therefore is not strictly catalytic. According to one definition, an enzyme is a biocatalyst that acts repeatedly and over many reaction cycles.</text>
</comment>
<dbReference type="InterPro" id="IPR008332">
    <property type="entry name" value="MethylG_MeTrfase_N"/>
</dbReference>
<comment type="catalytic activity">
    <reaction evidence="1 9">
        <text>a 4-O-methyl-thymidine in DNA + L-cysteinyl-[protein] = a thymidine in DNA + S-methyl-L-cysteinyl-[protein]</text>
        <dbReference type="Rhea" id="RHEA:53428"/>
        <dbReference type="Rhea" id="RHEA-COMP:10131"/>
        <dbReference type="Rhea" id="RHEA-COMP:10132"/>
        <dbReference type="Rhea" id="RHEA-COMP:13555"/>
        <dbReference type="Rhea" id="RHEA-COMP:13556"/>
        <dbReference type="ChEBI" id="CHEBI:29950"/>
        <dbReference type="ChEBI" id="CHEBI:82612"/>
        <dbReference type="ChEBI" id="CHEBI:137386"/>
        <dbReference type="ChEBI" id="CHEBI:137387"/>
        <dbReference type="EC" id="2.1.1.63"/>
    </reaction>
</comment>
<dbReference type="PANTHER" id="PTHR10815">
    <property type="entry name" value="METHYLATED-DNA--PROTEIN-CYSTEINE METHYLTRANSFERASE"/>
    <property type="match status" value="1"/>
</dbReference>
<dbReference type="InterPro" id="IPR023546">
    <property type="entry name" value="MGMT"/>
</dbReference>
<dbReference type="SUPFAM" id="SSF46767">
    <property type="entry name" value="Methylated DNA-protein cysteine methyltransferase, C-terminal domain"/>
    <property type="match status" value="1"/>
</dbReference>
<protein>
    <recommendedName>
        <fullName evidence="9">Methylated-DNA--protein-cysteine methyltransferase</fullName>
        <ecNumber evidence="9">2.1.1.63</ecNumber>
    </recommendedName>
    <alternativeName>
        <fullName evidence="9">6-O-methylguanine-DNA methyltransferase</fullName>
        <shortName evidence="9">MGMT</shortName>
    </alternativeName>
    <alternativeName>
        <fullName evidence="9">O-6-methylguanine-DNA-alkyltransferase</fullName>
    </alternativeName>
</protein>
<dbReference type="InterPro" id="IPR036217">
    <property type="entry name" value="MethylDNA_cys_MeTrfase_DNAb"/>
</dbReference>
<dbReference type="InterPro" id="IPR036388">
    <property type="entry name" value="WH-like_DNA-bd_sf"/>
</dbReference>
<dbReference type="RefSeq" id="WP_115483144.1">
    <property type="nucleotide sequence ID" value="NZ_QRCT01000050.1"/>
</dbReference>
<feature type="active site" description="Nucleophile; methyl group acceptor" evidence="9">
    <location>
        <position position="126"/>
    </location>
</feature>
<dbReference type="InterPro" id="IPR014048">
    <property type="entry name" value="MethylDNA_cys_MeTrfase_DNA-bd"/>
</dbReference>
<dbReference type="OrthoDB" id="9802228at2"/>
<keyword evidence="6 9" id="KW-0227">DNA damage</keyword>
<comment type="function">
    <text evidence="9">Involved in the cellular defense against the biological effects of O6-methylguanine (O6-MeG) and O4-methylthymine (O4-MeT) in DNA. Repairs the methylated nucleobase in DNA by stoichiometrically transferring the methyl group to a cysteine residue in the enzyme. This is a suicide reaction: the enzyme is irreversibly inactivated.</text>
</comment>
<evidence type="ECO:0000256" key="9">
    <source>
        <dbReference type="HAMAP-Rule" id="MF_00772"/>
    </source>
</evidence>
<dbReference type="PROSITE" id="PS00374">
    <property type="entry name" value="MGMT"/>
    <property type="match status" value="1"/>
</dbReference>
<evidence type="ECO:0000256" key="8">
    <source>
        <dbReference type="ARBA" id="ARBA00049348"/>
    </source>
</evidence>
<dbReference type="InterPro" id="IPR036631">
    <property type="entry name" value="MGMT_N_sf"/>
</dbReference>
<name>A0A371AQX4_9FIRM</name>
<gene>
    <name evidence="12" type="ORF">DWV06_15720</name>
</gene>
<evidence type="ECO:0000256" key="1">
    <source>
        <dbReference type="ARBA" id="ARBA00001286"/>
    </source>
</evidence>
<feature type="domain" description="Methylguanine DNA methyltransferase ribonuclease-like" evidence="11">
    <location>
        <begin position="6"/>
        <end position="70"/>
    </location>
</feature>
<dbReference type="CDD" id="cd06445">
    <property type="entry name" value="ATase"/>
    <property type="match status" value="1"/>
</dbReference>
<dbReference type="Gene3D" id="1.10.10.10">
    <property type="entry name" value="Winged helix-like DNA-binding domain superfamily/Winged helix DNA-binding domain"/>
    <property type="match status" value="1"/>
</dbReference>
<dbReference type="GO" id="GO:0003908">
    <property type="term" value="F:methylated-DNA-[protein]-cysteine S-methyltransferase activity"/>
    <property type="evidence" value="ECO:0007669"/>
    <property type="project" value="UniProtKB-UniRule"/>
</dbReference>